<dbReference type="GO" id="GO:0000183">
    <property type="term" value="P:rDNA heterochromatin formation"/>
    <property type="evidence" value="ECO:0007669"/>
    <property type="project" value="EnsemblFungi"/>
</dbReference>
<dbReference type="Gene3D" id="2.60.120.650">
    <property type="entry name" value="Cupin"/>
    <property type="match status" value="2"/>
</dbReference>
<keyword evidence="3 7" id="KW-0863">Zinc-finger</keyword>
<dbReference type="Pfam" id="PF02373">
    <property type="entry name" value="JmjC"/>
    <property type="match status" value="1"/>
</dbReference>
<dbReference type="InterPro" id="IPR019787">
    <property type="entry name" value="Znf_PHD-finger"/>
</dbReference>
<keyword evidence="5" id="KW-0408">Iron</keyword>
<evidence type="ECO:0000259" key="11">
    <source>
        <dbReference type="PROSITE" id="PS51184"/>
    </source>
</evidence>
<organism evidence="12 13">
    <name type="scientific">Naumovozyma dairenensis (strain ATCC 10597 / BCRC 20456 / CBS 421 / NBRC 0211 / NRRL Y-12639)</name>
    <name type="common">Saccharomyces dairenensis</name>
    <dbReference type="NCBI Taxonomy" id="1071378"/>
    <lineage>
        <taxon>Eukaryota</taxon>
        <taxon>Fungi</taxon>
        <taxon>Dikarya</taxon>
        <taxon>Ascomycota</taxon>
        <taxon>Saccharomycotina</taxon>
        <taxon>Saccharomycetes</taxon>
        <taxon>Saccharomycetales</taxon>
        <taxon>Saccharomycetaceae</taxon>
        <taxon>Naumovozyma</taxon>
    </lineage>
</organism>
<dbReference type="GO" id="GO:0034647">
    <property type="term" value="F:histone H3K4me/H3K4me2/H3K4me3 demethylase activity"/>
    <property type="evidence" value="ECO:0007669"/>
    <property type="project" value="TreeGrafter"/>
</dbReference>
<evidence type="ECO:0000256" key="7">
    <source>
        <dbReference type="PROSITE-ProRule" id="PRU00146"/>
    </source>
</evidence>
<accession>G0W980</accession>
<feature type="domain" description="JmjN" evidence="10">
    <location>
        <begin position="13"/>
        <end position="56"/>
    </location>
</feature>
<dbReference type="EMBL" id="HE580270">
    <property type="protein sequence ID" value="CCD24341.1"/>
    <property type="molecule type" value="Genomic_DNA"/>
</dbReference>
<dbReference type="OrthoDB" id="1678912at2759"/>
<keyword evidence="13" id="KW-1185">Reference proteome</keyword>
<dbReference type="Proteomes" id="UP000000689">
    <property type="component" value="Chromosome 4"/>
</dbReference>
<reference evidence="12 13" key="1">
    <citation type="journal article" date="2011" name="Proc. Natl. Acad. Sci. U.S.A.">
        <title>Evolutionary erosion of yeast sex chromosomes by mating-type switching accidents.</title>
        <authorList>
            <person name="Gordon J.L."/>
            <person name="Armisen D."/>
            <person name="Proux-Wera E."/>
            <person name="Oheigeartaigh S.S."/>
            <person name="Byrne K.P."/>
            <person name="Wolfe K.H."/>
        </authorList>
    </citation>
    <scope>NUCLEOTIDE SEQUENCE [LARGE SCALE GENOMIC DNA]</scope>
    <source>
        <strain evidence="13">ATCC 10597 / BCRC 20456 / CBS 421 / NBRC 0211 / NRRL Y-12639</strain>
    </source>
</reference>
<evidence type="ECO:0000313" key="13">
    <source>
        <dbReference type="Proteomes" id="UP000000689"/>
    </source>
</evidence>
<dbReference type="GO" id="GO:0000278">
    <property type="term" value="P:mitotic cell cycle"/>
    <property type="evidence" value="ECO:0007669"/>
    <property type="project" value="EnsemblFungi"/>
</dbReference>
<dbReference type="PANTHER" id="PTHR10694:SF33">
    <property type="entry name" value="LYSINE-SPECIFIC DEMETHYLASE 5"/>
    <property type="match status" value="1"/>
</dbReference>
<dbReference type="AlphaFoldDB" id="G0W980"/>
<keyword evidence="4" id="KW-0862">Zinc</keyword>
<dbReference type="SUPFAM" id="SSF51197">
    <property type="entry name" value="Clavaminate synthase-like"/>
    <property type="match status" value="1"/>
</dbReference>
<feature type="domain" description="PHD-type" evidence="9">
    <location>
        <begin position="273"/>
        <end position="326"/>
    </location>
</feature>
<proteinExistence type="predicted"/>
<evidence type="ECO:0000256" key="3">
    <source>
        <dbReference type="ARBA" id="ARBA00022771"/>
    </source>
</evidence>
<comment type="subcellular location">
    <subcellularLocation>
        <location evidence="1">Nucleus</location>
    </subcellularLocation>
</comment>
<evidence type="ECO:0008006" key="14">
    <source>
        <dbReference type="Google" id="ProtNLM"/>
    </source>
</evidence>
<feature type="domain" description="JmjC" evidence="11">
    <location>
        <begin position="417"/>
        <end position="586"/>
    </location>
</feature>
<dbReference type="InterPro" id="IPR001965">
    <property type="entry name" value="Znf_PHD"/>
</dbReference>
<dbReference type="HOGENOM" id="CLU_000991_4_0_1"/>
<dbReference type="PROSITE" id="PS50016">
    <property type="entry name" value="ZF_PHD_2"/>
    <property type="match status" value="1"/>
</dbReference>
<dbReference type="KEGG" id="ndi:NDAI_0D00270"/>
<sequence>MKSEAEKHPLSFVPSLYPTDEEFANPIEYLSRPAIRDLGLEYGILKLIPPKGFNPPLALDKPNFEFPIRIQNLPHLNIQNRNRLSFMKQLNNFHKFNGTLGDSKLDEPFIIINHPYTKKETKLYIYDLFIEIVRNALIIKIENDQTRKNAELIQNNKAEEIKTMIYIDQYKEKNFTLSKKEIILNNNELWRKVSTCLEEFTIRDLKNVFHKYLSEYYDYYIRETTITKGEKDYNTINVSQSVAWKNDTESILTDPEDSSDDTPLIPEDDDYWEWECHICHRFTKEFCIEFCDSCERPFHFACIASSKIKLDCPNPKTWVCKNCMIGNGVYGFRTRTRPYKLSDFKKRCEREEDPKDKNLTISQLEDKFWGYVNDIKGHKVVKYGADIHNTTPGQASGFPNREYMHMTPNYDSKEFEKYIDHPMNLINLPTAKGSLLKELRYKNISGLTLPWLYVGSKFSTFCWHMEDQYTLSANYQHEGSPKIWYSIPPIYYGIFNSLIFDICPDLTFKQPDILHQLISLISPYDKRFQKERIKCYKAIQNPNEYIITFPHCYHSGFNTGYNLNEAVNFTTDFWVPYGINASREYRGTATPGLFDMYDLLVSVLDQFRSNNFTFRGKEKSYLLEETYAQVKFFFNAQKKIVDQLTTQFLRKPAKNIKFEKHLDSNCGRTLRRTSSDKKKIRKKVNSSNSTSNDSKEAANEDIDIYCTKCKTICSFAFAVHYQDVVKNKGKEDDEGGFTNEEEDASYEEADFDDMNEETGEGESVDIWNEMLAPEWNKLGEQGIQLLCLDDYKSFIRPHEREMRKHKEAHHNNKECFCQVHKELFARDEVFYVRDWKGITDLLSDVCPFIFPLGDQEITCTRFNVFNL</sequence>
<evidence type="ECO:0000259" key="10">
    <source>
        <dbReference type="PROSITE" id="PS51183"/>
    </source>
</evidence>
<dbReference type="Pfam" id="PF02375">
    <property type="entry name" value="JmjN"/>
    <property type="match status" value="1"/>
</dbReference>
<evidence type="ECO:0000259" key="9">
    <source>
        <dbReference type="PROSITE" id="PS50016"/>
    </source>
</evidence>
<dbReference type="SUPFAM" id="SSF57903">
    <property type="entry name" value="FYVE/PHD zinc finger"/>
    <property type="match status" value="1"/>
</dbReference>
<evidence type="ECO:0000256" key="5">
    <source>
        <dbReference type="ARBA" id="ARBA00023004"/>
    </source>
</evidence>
<dbReference type="SMART" id="SM00558">
    <property type="entry name" value="JmjC"/>
    <property type="match status" value="1"/>
</dbReference>
<gene>
    <name evidence="12" type="primary">NDAI0D00270</name>
    <name evidence="12" type="ordered locus">NDAI_0D00270</name>
</gene>
<evidence type="ECO:0000256" key="8">
    <source>
        <dbReference type="SAM" id="MobiDB-lite"/>
    </source>
</evidence>
<dbReference type="SMART" id="SM00249">
    <property type="entry name" value="PHD"/>
    <property type="match status" value="1"/>
</dbReference>
<dbReference type="GO" id="GO:0000785">
    <property type="term" value="C:chromatin"/>
    <property type="evidence" value="ECO:0007669"/>
    <property type="project" value="TreeGrafter"/>
</dbReference>
<dbReference type="PANTHER" id="PTHR10694">
    <property type="entry name" value="LYSINE-SPECIFIC DEMETHYLASE"/>
    <property type="match status" value="1"/>
</dbReference>
<dbReference type="GO" id="GO:0005634">
    <property type="term" value="C:nucleus"/>
    <property type="evidence" value="ECO:0007669"/>
    <property type="project" value="UniProtKB-SubCell"/>
</dbReference>
<dbReference type="OMA" id="WHVEDHW"/>
<evidence type="ECO:0000256" key="1">
    <source>
        <dbReference type="ARBA" id="ARBA00004123"/>
    </source>
</evidence>
<dbReference type="GO" id="GO:0071041">
    <property type="term" value="P:antisense RNA transcript catabolic process"/>
    <property type="evidence" value="ECO:0007669"/>
    <property type="project" value="EnsemblFungi"/>
</dbReference>
<dbReference type="GO" id="GO:0045944">
    <property type="term" value="P:positive regulation of transcription by RNA polymerase II"/>
    <property type="evidence" value="ECO:0007669"/>
    <property type="project" value="EnsemblFungi"/>
</dbReference>
<dbReference type="GO" id="GO:0000122">
    <property type="term" value="P:negative regulation of transcription by RNA polymerase II"/>
    <property type="evidence" value="ECO:0007669"/>
    <property type="project" value="EnsemblFungi"/>
</dbReference>
<dbReference type="RefSeq" id="XP_003669584.1">
    <property type="nucleotide sequence ID" value="XM_003669536.1"/>
</dbReference>
<evidence type="ECO:0000256" key="6">
    <source>
        <dbReference type="ARBA" id="ARBA00023242"/>
    </source>
</evidence>
<dbReference type="PROSITE" id="PS01359">
    <property type="entry name" value="ZF_PHD_1"/>
    <property type="match status" value="1"/>
</dbReference>
<dbReference type="GO" id="GO:0060623">
    <property type="term" value="P:regulation of chromosome condensation"/>
    <property type="evidence" value="ECO:0007669"/>
    <property type="project" value="EnsemblFungi"/>
</dbReference>
<dbReference type="InterPro" id="IPR019786">
    <property type="entry name" value="Zinc_finger_PHD-type_CS"/>
</dbReference>
<dbReference type="PROSITE" id="PS51183">
    <property type="entry name" value="JMJN"/>
    <property type="match status" value="1"/>
</dbReference>
<protein>
    <recommendedName>
        <fullName evidence="14">JmjC domain-containing protein</fullName>
    </recommendedName>
</protein>
<dbReference type="InterPro" id="IPR003349">
    <property type="entry name" value="JmjN"/>
</dbReference>
<dbReference type="InterPro" id="IPR011011">
    <property type="entry name" value="Znf_FYVE_PHD"/>
</dbReference>
<dbReference type="GeneID" id="11494845"/>
<dbReference type="PROSITE" id="PS51184">
    <property type="entry name" value="JMJC"/>
    <property type="match status" value="1"/>
</dbReference>
<evidence type="ECO:0000313" key="12">
    <source>
        <dbReference type="EMBL" id="CCD24341.1"/>
    </source>
</evidence>
<evidence type="ECO:0000256" key="2">
    <source>
        <dbReference type="ARBA" id="ARBA00022723"/>
    </source>
</evidence>
<feature type="region of interest" description="Disordered" evidence="8">
    <location>
        <begin position="668"/>
        <end position="695"/>
    </location>
</feature>
<dbReference type="GO" id="GO:1902275">
    <property type="term" value="P:regulation of chromatin organization"/>
    <property type="evidence" value="ECO:0007669"/>
    <property type="project" value="EnsemblFungi"/>
</dbReference>
<dbReference type="eggNOG" id="KOG1246">
    <property type="taxonomic scope" value="Eukaryota"/>
</dbReference>
<keyword evidence="2" id="KW-0479">Metal-binding</keyword>
<dbReference type="GO" id="GO:0008270">
    <property type="term" value="F:zinc ion binding"/>
    <property type="evidence" value="ECO:0007669"/>
    <property type="project" value="UniProtKB-KW"/>
</dbReference>
<keyword evidence="6" id="KW-0539">Nucleus</keyword>
<dbReference type="GO" id="GO:0043934">
    <property type="term" value="P:sporulation"/>
    <property type="evidence" value="ECO:0007669"/>
    <property type="project" value="EnsemblFungi"/>
</dbReference>
<name>G0W980_NAUDC</name>
<dbReference type="InterPro" id="IPR003347">
    <property type="entry name" value="JmjC_dom"/>
</dbReference>
<dbReference type="STRING" id="1071378.G0W980"/>
<dbReference type="SMART" id="SM00545">
    <property type="entry name" value="JmjN"/>
    <property type="match status" value="1"/>
</dbReference>
<evidence type="ECO:0000256" key="4">
    <source>
        <dbReference type="ARBA" id="ARBA00022833"/>
    </source>
</evidence>